<gene>
    <name evidence="2" type="ORF">CDAR_375981</name>
</gene>
<sequence>MSFLGEDSREDLCELADELGDDVTSEMKIIDLKKIIAKSELYEDLDFVKGELKTIISPRLEIEKRELQREYGKSKNNGTIGVRPNFIISLQEQNISANHHHPESTIHSTTTEVEHQAAASSLKSQACSQLTSGIQSLSQTPHIVKYSVTTIADDPTTKDLTKHHSSVAVRRNGSVSKE</sequence>
<feature type="region of interest" description="Disordered" evidence="1">
    <location>
        <begin position="155"/>
        <end position="178"/>
    </location>
</feature>
<keyword evidence="3" id="KW-1185">Reference proteome</keyword>
<name>A0AAV4N867_9ARAC</name>
<dbReference type="Proteomes" id="UP001054837">
    <property type="component" value="Unassembled WGS sequence"/>
</dbReference>
<comment type="caution">
    <text evidence="2">The sequence shown here is derived from an EMBL/GenBank/DDBJ whole genome shotgun (WGS) entry which is preliminary data.</text>
</comment>
<evidence type="ECO:0000313" key="2">
    <source>
        <dbReference type="EMBL" id="GIX80000.1"/>
    </source>
</evidence>
<feature type="region of interest" description="Disordered" evidence="1">
    <location>
        <begin position="101"/>
        <end position="120"/>
    </location>
</feature>
<proteinExistence type="predicted"/>
<evidence type="ECO:0000256" key="1">
    <source>
        <dbReference type="SAM" id="MobiDB-lite"/>
    </source>
</evidence>
<dbReference type="EMBL" id="BPLQ01001253">
    <property type="protein sequence ID" value="GIX80000.1"/>
    <property type="molecule type" value="Genomic_DNA"/>
</dbReference>
<evidence type="ECO:0000313" key="3">
    <source>
        <dbReference type="Proteomes" id="UP001054837"/>
    </source>
</evidence>
<dbReference type="AlphaFoldDB" id="A0AAV4N867"/>
<protein>
    <submittedName>
        <fullName evidence="2">Uncharacterized protein</fullName>
    </submittedName>
</protein>
<organism evidence="2 3">
    <name type="scientific">Caerostris darwini</name>
    <dbReference type="NCBI Taxonomy" id="1538125"/>
    <lineage>
        <taxon>Eukaryota</taxon>
        <taxon>Metazoa</taxon>
        <taxon>Ecdysozoa</taxon>
        <taxon>Arthropoda</taxon>
        <taxon>Chelicerata</taxon>
        <taxon>Arachnida</taxon>
        <taxon>Araneae</taxon>
        <taxon>Araneomorphae</taxon>
        <taxon>Entelegynae</taxon>
        <taxon>Araneoidea</taxon>
        <taxon>Araneidae</taxon>
        <taxon>Caerostris</taxon>
    </lineage>
</organism>
<accession>A0AAV4N867</accession>
<reference evidence="2 3" key="1">
    <citation type="submission" date="2021-06" db="EMBL/GenBank/DDBJ databases">
        <title>Caerostris darwini draft genome.</title>
        <authorList>
            <person name="Kono N."/>
            <person name="Arakawa K."/>
        </authorList>
    </citation>
    <scope>NUCLEOTIDE SEQUENCE [LARGE SCALE GENOMIC DNA]</scope>
</reference>